<dbReference type="Gene3D" id="4.10.1220.10">
    <property type="entry name" value="EGF-type module"/>
    <property type="match status" value="1"/>
</dbReference>
<evidence type="ECO:0000256" key="5">
    <source>
        <dbReference type="ARBA" id="ARBA00022825"/>
    </source>
</evidence>
<feature type="compositionally biased region" description="Basic and acidic residues" evidence="13">
    <location>
        <begin position="872"/>
        <end position="883"/>
    </location>
</feature>
<evidence type="ECO:0000256" key="13">
    <source>
        <dbReference type="SAM" id="MobiDB-lite"/>
    </source>
</evidence>
<dbReference type="InterPro" id="IPR036055">
    <property type="entry name" value="LDL_receptor-like_sf"/>
</dbReference>
<dbReference type="Pfam" id="PF00057">
    <property type="entry name" value="Ldl_recept_a"/>
    <property type="match status" value="5"/>
</dbReference>
<dbReference type="Gene3D" id="3.30.70.960">
    <property type="entry name" value="SEA domain"/>
    <property type="match status" value="1"/>
</dbReference>
<dbReference type="SMART" id="SM00192">
    <property type="entry name" value="LDLa"/>
    <property type="match status" value="7"/>
</dbReference>
<keyword evidence="5 12" id="KW-0720">Serine protease</keyword>
<dbReference type="Proteomes" id="UP000504611">
    <property type="component" value="Unplaced"/>
</dbReference>
<feature type="disulfide bond" evidence="11">
    <location>
        <begin position="499"/>
        <end position="514"/>
    </location>
</feature>
<feature type="domain" description="Peptidase S1" evidence="17">
    <location>
        <begin position="1530"/>
        <end position="1768"/>
    </location>
</feature>
<dbReference type="InterPro" id="IPR043504">
    <property type="entry name" value="Peptidase_S1_PA_chymotrypsin"/>
</dbReference>
<feature type="disulfide bond" evidence="11">
    <location>
        <begin position="1448"/>
        <end position="1466"/>
    </location>
</feature>
<evidence type="ECO:0000256" key="14">
    <source>
        <dbReference type="SAM" id="Phobius"/>
    </source>
</evidence>
<dbReference type="FunFam" id="4.10.400.10:FF:000065">
    <property type="entry name" value="Transmembrane protease serine 7"/>
    <property type="match status" value="1"/>
</dbReference>
<evidence type="ECO:0000256" key="3">
    <source>
        <dbReference type="ARBA" id="ARBA00022692"/>
    </source>
</evidence>
<evidence type="ECO:0000256" key="8">
    <source>
        <dbReference type="ARBA" id="ARBA00023136"/>
    </source>
</evidence>
<evidence type="ECO:0000256" key="4">
    <source>
        <dbReference type="ARBA" id="ARBA00022801"/>
    </source>
</evidence>
<feature type="disulfide bond" evidence="11">
    <location>
        <begin position="554"/>
        <end position="566"/>
    </location>
</feature>
<feature type="domain" description="CUB" evidence="15">
    <location>
        <begin position="361"/>
        <end position="474"/>
    </location>
</feature>
<dbReference type="PROSITE" id="PS50024">
    <property type="entry name" value="SEA"/>
    <property type="match status" value="1"/>
</dbReference>
<dbReference type="GO" id="GO:0004252">
    <property type="term" value="F:serine-type endopeptidase activity"/>
    <property type="evidence" value="ECO:0007669"/>
    <property type="project" value="InterPro"/>
</dbReference>
<keyword evidence="6" id="KW-0735">Signal-anchor</keyword>
<dbReference type="GO" id="GO:0006508">
    <property type="term" value="P:proteolysis"/>
    <property type="evidence" value="ECO:0007669"/>
    <property type="project" value="UniProtKB-KW"/>
</dbReference>
<sequence length="1771" mass="194858">MGTEGEANEKTSTDEDSSQPEAASIADVSVEVSTVDHTLQKICRKYRETRRKPKGLQRLWAHLLSIPHLTVIITAVVFVVVVIMWSLLWVFIFRRESNSGAYFAGMFRVANVEFIPEYRQAESNEFVSMANKIQHVVSNVYKMSSVARLYKQAVISDLSNTNKGGVLVHFWMVFVVPRLKSPAVCEECVGAIFRDSVHTSMKNRSNVGYLLGLPVDLDSILINAVQRSDYSSNGASSQCVDKLHASLPGGSVPLNVFSSWGGVSCHVKLTSVPGSLIRLTVTSFLIEPSDCVSDALTVYDALLPMRGRILHRLCEPVSSSFSLVSTSNVMLLSFRITNGNKSFRGHFEAITEESKTHLPLCMSQIETHVKPHISDQIYSPFHPSLLPPQCFCSWKFQTPNSALGVALQFQNYVLTPKSMKGCEQGWWKVNEIIFCGSYVGHSTVFRIADHSPEVEFRCSSRNSAQPFQASHSSFNISQPCPESHFLCSTGLCVEKSRRCDGLDDCQDESDEAFCSKPTKNCGGSSPLHPLFVCNGEIDCTNGIDEMNCTQETTCSAIRYQCSSGSCILKKNARCDGVHDCQDRSDEADCACGRPSLVKKVDSSTGRIVGGDDSAEGEWPWQVSLHFSGNLHCGASVLSSDWLISAAHCFSKERLSDPRFWRAHLGMLTQGGAKHTAEIQRIVVHEYYNAYTFDYDIALLQLKKPWPASLRPLVQPVCLPPPSHTVTDSHRCLVTGWGYRSEEDRVLPSVLQKAEVSLLSQTDCKKSYGPVSPRMLCAGVPSGERDACRGDSGGPLSCQAPGGGRWFLIGIVSWGAGCGRPGLPGVYTRVNKFTSWIYSHISEREAVKAHCLRAAQGEGELKEPTQPLSPPTKPEDGAEEKVEGGKAPASWRRWMFGVLPLFPLAAAIALTLHFLTSPPSSVFFLGGSVEFPNLSFTSELTDSSSPQFRLQAQALNHYLCPPPTSSVLSPLNSPLPLSLVVLNVKLKLELGTVSVRVPRTPRDPSLSGPRTSPAFFSELYESSPCSSYYVNSGITAFSEGAEGLNVFYWSKFSAPDDVAVAIRRSGPERFQRRLPGRNKVQQDSRNEQRYYMEQDDDMLHLLGLDPDDFEVDEKSDKSKNPNSFQSGKWQLGFQAMSFDLYAKYGNNRTLSLVNPKKPYYQWRLRVPSGHVVRLVVLTLHGATPGSCTAHKLSAYDFLLPLQNKIIARWCGLPISRSSPVMKLTSSGNVMLVTFSFSRQRDGAIFKAYFQAIPKAGCGGSISSWNGSISSPYYPSYYPPNIDCTWTLRTPLPGYLISMTIVMMDIQDASSDGCEKDWLDIGGVKLCNPVSDSSRKRVYSSPISLHFHSDESLTHKGFYLLYRAFSPEGTCPRQFRCGDGRCVPLRKVCDKVKDCSDGRDEAKCSSCRPGEVHCGNGQCKPQSSQCVIQSSNCADSSEEGSCGGKCYHVCPNKVCLQKSSVCDGVVDCKDRSDELNCTRAYFKGCSSSSYKCSNGKCVSKVNPECDGAKDCFDGSDEMRCGCGTRPRKRTKIVGGSDAGAGSWPWQVSLQMDRYGHVCGATLVANRWLISAAHCFQDSDAIKYSEARAWRAYLGMRVMSVGSSGAATRTIRRILLHPQYDQFTSDYDIALLELSAPVFFNDLVQPVCVPASTHSFTTGTNCYVTGWGVLMEDGELASRLQEAPVKIVNRNTCNKLYDDAVTARMLCAGNLHGGVDACQGDSGGPLVCLERGRRWFLAGIVSWGEGCARQNRPGVYTQVVKFTAWIHQQTKGQV</sequence>
<feature type="disulfide bond" evidence="11">
    <location>
        <begin position="1375"/>
        <end position="1393"/>
    </location>
</feature>
<keyword evidence="18" id="KW-1185">Reference proteome</keyword>
<comment type="subcellular location">
    <subcellularLocation>
        <location evidence="1">Membrane</location>
        <topology evidence="1">Single-pass type II membrane protein</topology>
    </subcellularLocation>
</comment>
<proteinExistence type="predicted"/>
<dbReference type="GO" id="GO:0016020">
    <property type="term" value="C:membrane"/>
    <property type="evidence" value="ECO:0007669"/>
    <property type="project" value="UniProtKB-SubCell"/>
</dbReference>
<feature type="disulfide bond" evidence="11">
    <location>
        <begin position="574"/>
        <end position="589"/>
    </location>
</feature>
<dbReference type="InterPro" id="IPR023415">
    <property type="entry name" value="LDLR_class-A_CS"/>
</dbReference>
<evidence type="ECO:0000259" key="17">
    <source>
        <dbReference type="PROSITE" id="PS50240"/>
    </source>
</evidence>
<dbReference type="RefSeq" id="XP_010790411.1">
    <property type="nucleotide sequence ID" value="XM_010792109.1"/>
</dbReference>
<feature type="disulfide bond" evidence="11">
    <location>
        <begin position="1460"/>
        <end position="1475"/>
    </location>
</feature>
<comment type="caution">
    <text evidence="11">Lacks conserved residue(s) required for the propagation of feature annotation.</text>
</comment>
<feature type="domain" description="CUB" evidence="15">
    <location>
        <begin position="1256"/>
        <end position="1363"/>
    </location>
</feature>
<feature type="domain" description="CUB" evidence="15">
    <location>
        <begin position="239"/>
        <end position="350"/>
    </location>
</feature>
<feature type="region of interest" description="Disordered" evidence="13">
    <location>
        <begin position="1"/>
        <end position="21"/>
    </location>
</feature>
<keyword evidence="9 11" id="KW-1015">Disulfide bond</keyword>
<evidence type="ECO:0000256" key="11">
    <source>
        <dbReference type="PROSITE-ProRule" id="PRU00124"/>
    </source>
</evidence>
<evidence type="ECO:0000256" key="7">
    <source>
        <dbReference type="ARBA" id="ARBA00022989"/>
    </source>
</evidence>
<name>A0A6I9PYW5_9TELE</name>
<dbReference type="Gene3D" id="2.40.10.10">
    <property type="entry name" value="Trypsin-like serine proteases"/>
    <property type="match status" value="3"/>
</dbReference>
<evidence type="ECO:0000256" key="2">
    <source>
        <dbReference type="ARBA" id="ARBA00022670"/>
    </source>
</evidence>
<dbReference type="FunFam" id="2.40.10.10:FF:000003">
    <property type="entry name" value="Transmembrane serine protease 3"/>
    <property type="match status" value="2"/>
</dbReference>
<dbReference type="Pfam" id="PF01390">
    <property type="entry name" value="SEA"/>
    <property type="match status" value="1"/>
</dbReference>
<keyword evidence="3 14" id="KW-0812">Transmembrane</keyword>
<accession>A0A6I9PYW5</accession>
<keyword evidence="10" id="KW-0325">Glycoprotein</keyword>
<dbReference type="PROSITE" id="PS00135">
    <property type="entry name" value="TRYPSIN_SER"/>
    <property type="match status" value="2"/>
</dbReference>
<feature type="transmembrane region" description="Helical" evidence="14">
    <location>
        <begin position="69"/>
        <end position="93"/>
    </location>
</feature>
<evidence type="ECO:0000256" key="10">
    <source>
        <dbReference type="ARBA" id="ARBA00023180"/>
    </source>
</evidence>
<protein>
    <submittedName>
        <fullName evidence="19">Uncharacterized protein</fullName>
    </submittedName>
</protein>
<dbReference type="SUPFAM" id="SSF57424">
    <property type="entry name" value="LDL receptor-like module"/>
    <property type="match status" value="6"/>
</dbReference>
<feature type="domain" description="CUB" evidence="15">
    <location>
        <begin position="1135"/>
        <end position="1251"/>
    </location>
</feature>
<feature type="disulfide bond" evidence="11">
    <location>
        <begin position="1503"/>
        <end position="1518"/>
    </location>
</feature>
<keyword evidence="8 14" id="KW-0472">Membrane</keyword>
<evidence type="ECO:0000256" key="12">
    <source>
        <dbReference type="RuleBase" id="RU363034"/>
    </source>
</evidence>
<dbReference type="Gene3D" id="4.10.400.10">
    <property type="entry name" value="Low-density Lipoprotein Receptor"/>
    <property type="match status" value="5"/>
</dbReference>
<dbReference type="InterPro" id="IPR002172">
    <property type="entry name" value="LDrepeatLR_classA_rpt"/>
</dbReference>
<dbReference type="InterPro" id="IPR009003">
    <property type="entry name" value="Peptidase_S1_PA"/>
</dbReference>
<feature type="disulfide bond" evidence="11">
    <location>
        <begin position="1387"/>
        <end position="1402"/>
    </location>
</feature>
<dbReference type="Pfam" id="PF00431">
    <property type="entry name" value="CUB"/>
    <property type="match status" value="1"/>
</dbReference>
<dbReference type="CDD" id="cd00112">
    <property type="entry name" value="LDLa"/>
    <property type="match status" value="5"/>
</dbReference>
<keyword evidence="4 12" id="KW-0378">Hydrolase</keyword>
<keyword evidence="2 12" id="KW-0645">Protease</keyword>
<dbReference type="PROSITE" id="PS50068">
    <property type="entry name" value="LDLRA_2"/>
    <property type="match status" value="6"/>
</dbReference>
<dbReference type="InterPro" id="IPR035914">
    <property type="entry name" value="Sperma_CUB_dom_sf"/>
</dbReference>
<evidence type="ECO:0000313" key="18">
    <source>
        <dbReference type="Proteomes" id="UP000504611"/>
    </source>
</evidence>
<feature type="disulfide bond" evidence="11">
    <location>
        <begin position="1405"/>
        <end position="1417"/>
    </location>
</feature>
<dbReference type="InterPro" id="IPR036364">
    <property type="entry name" value="SEA_dom_sf"/>
</dbReference>
<dbReference type="SUPFAM" id="SSF50494">
    <property type="entry name" value="Trypsin-like serine proteases"/>
    <property type="match status" value="2"/>
</dbReference>
<reference evidence="19" key="1">
    <citation type="submission" date="2025-08" db="UniProtKB">
        <authorList>
            <consortium name="RefSeq"/>
        </authorList>
    </citation>
    <scope>IDENTIFICATION</scope>
    <source>
        <tissue evidence="19">Muscle</tissue>
    </source>
</reference>
<dbReference type="Gene3D" id="2.60.120.290">
    <property type="entry name" value="Spermadhesin, CUB domain"/>
    <property type="match status" value="3"/>
</dbReference>
<evidence type="ECO:0000256" key="6">
    <source>
        <dbReference type="ARBA" id="ARBA00022968"/>
    </source>
</evidence>
<feature type="disulfide bond" evidence="11">
    <location>
        <begin position="480"/>
        <end position="492"/>
    </location>
</feature>
<dbReference type="CDD" id="cd00041">
    <property type="entry name" value="CUB"/>
    <property type="match status" value="2"/>
</dbReference>
<dbReference type="InterPro" id="IPR000859">
    <property type="entry name" value="CUB_dom"/>
</dbReference>
<feature type="disulfide bond" evidence="11">
    <location>
        <begin position="1483"/>
        <end position="1495"/>
    </location>
</feature>
<dbReference type="SUPFAM" id="SSF82671">
    <property type="entry name" value="SEA domain"/>
    <property type="match status" value="2"/>
</dbReference>
<dbReference type="InterPro" id="IPR018114">
    <property type="entry name" value="TRYPSIN_HIS"/>
</dbReference>
<evidence type="ECO:0000313" key="19">
    <source>
        <dbReference type="RefSeq" id="XP_010790411.1"/>
    </source>
</evidence>
<dbReference type="PANTHER" id="PTHR24252">
    <property type="entry name" value="ACROSIN-RELATED"/>
    <property type="match status" value="1"/>
</dbReference>
<dbReference type="PROSITE" id="PS01209">
    <property type="entry name" value="LDLRA_1"/>
    <property type="match status" value="1"/>
</dbReference>
<feature type="domain" description="Peptidase S1" evidence="17">
    <location>
        <begin position="607"/>
        <end position="841"/>
    </location>
</feature>
<dbReference type="GeneID" id="104963510"/>
<dbReference type="CDD" id="cd00190">
    <property type="entry name" value="Tryp_SPc"/>
    <property type="match status" value="2"/>
</dbReference>
<dbReference type="PROSITE" id="PS00134">
    <property type="entry name" value="TRYPSIN_HIS"/>
    <property type="match status" value="2"/>
</dbReference>
<dbReference type="PROSITE" id="PS50240">
    <property type="entry name" value="TRYPSIN_DOM"/>
    <property type="match status" value="2"/>
</dbReference>
<keyword evidence="7 14" id="KW-1133">Transmembrane helix</keyword>
<dbReference type="PRINTS" id="PR00261">
    <property type="entry name" value="LDLRECEPTOR"/>
</dbReference>
<dbReference type="SUPFAM" id="SSF49854">
    <property type="entry name" value="Spermadhesin, CUB domain"/>
    <property type="match status" value="4"/>
</dbReference>
<dbReference type="OrthoDB" id="414661at2759"/>
<evidence type="ECO:0000256" key="1">
    <source>
        <dbReference type="ARBA" id="ARBA00004606"/>
    </source>
</evidence>
<dbReference type="SMART" id="SM00020">
    <property type="entry name" value="Tryp_SPc"/>
    <property type="match status" value="2"/>
</dbReference>
<feature type="disulfide bond" evidence="11">
    <location>
        <begin position="487"/>
        <end position="505"/>
    </location>
</feature>
<dbReference type="InterPro" id="IPR033116">
    <property type="entry name" value="TRYPSIN_SER"/>
</dbReference>
<dbReference type="Pfam" id="PF00089">
    <property type="entry name" value="Trypsin"/>
    <property type="match status" value="2"/>
</dbReference>
<dbReference type="KEGG" id="ncc:104963510"/>
<dbReference type="PROSITE" id="PS01180">
    <property type="entry name" value="CUB"/>
    <property type="match status" value="4"/>
</dbReference>
<dbReference type="SMART" id="SM00042">
    <property type="entry name" value="CUB"/>
    <property type="match status" value="2"/>
</dbReference>
<evidence type="ECO:0000259" key="15">
    <source>
        <dbReference type="PROSITE" id="PS01180"/>
    </source>
</evidence>
<organism evidence="18 19">
    <name type="scientific">Notothenia coriiceps</name>
    <name type="common">black rockcod</name>
    <dbReference type="NCBI Taxonomy" id="8208"/>
    <lineage>
        <taxon>Eukaryota</taxon>
        <taxon>Metazoa</taxon>
        <taxon>Chordata</taxon>
        <taxon>Craniata</taxon>
        <taxon>Vertebrata</taxon>
        <taxon>Euteleostomi</taxon>
        <taxon>Actinopterygii</taxon>
        <taxon>Neopterygii</taxon>
        <taxon>Teleostei</taxon>
        <taxon>Neoteleostei</taxon>
        <taxon>Acanthomorphata</taxon>
        <taxon>Eupercaria</taxon>
        <taxon>Perciformes</taxon>
        <taxon>Notothenioidei</taxon>
        <taxon>Nototheniidae</taxon>
        <taxon>Notothenia</taxon>
    </lineage>
</organism>
<evidence type="ECO:0000259" key="16">
    <source>
        <dbReference type="PROSITE" id="PS50024"/>
    </source>
</evidence>
<dbReference type="PANTHER" id="PTHR24252:SF17">
    <property type="entry name" value="SUPPRESSOR OF TUMORIGENICITY 14 PROTEIN HOMOLOG-RELATED"/>
    <property type="match status" value="1"/>
</dbReference>
<feature type="domain" description="SEA" evidence="16">
    <location>
        <begin position="99"/>
        <end position="227"/>
    </location>
</feature>
<evidence type="ECO:0000256" key="9">
    <source>
        <dbReference type="ARBA" id="ARBA00023157"/>
    </source>
</evidence>
<feature type="region of interest" description="Disordered" evidence="13">
    <location>
        <begin position="857"/>
        <end position="884"/>
    </location>
</feature>
<gene>
    <name evidence="19" type="primary">LOC104963510</name>
</gene>
<dbReference type="InterPro" id="IPR001254">
    <property type="entry name" value="Trypsin_dom"/>
</dbReference>
<dbReference type="InterPro" id="IPR000082">
    <property type="entry name" value="SEA_dom"/>
</dbReference>